<keyword evidence="5" id="KW-1185">Reference proteome</keyword>
<reference evidence="5" key="1">
    <citation type="submission" date="2017-10" db="EMBL/GenBank/DDBJ databases">
        <title>Rapid genome shrinkage in a self-fertile nematode reveals novel sperm competition proteins.</title>
        <authorList>
            <person name="Yin D."/>
            <person name="Schwarz E.M."/>
            <person name="Thomas C.G."/>
            <person name="Felde R.L."/>
            <person name="Korf I.F."/>
            <person name="Cutter A.D."/>
            <person name="Schartner C.M."/>
            <person name="Ralston E.J."/>
            <person name="Meyer B.J."/>
            <person name="Haag E.S."/>
        </authorList>
    </citation>
    <scope>NUCLEOTIDE SEQUENCE [LARGE SCALE GENOMIC DNA]</scope>
    <source>
        <strain evidence="5">JU1422</strain>
    </source>
</reference>
<dbReference type="Pfam" id="PF00566">
    <property type="entry name" value="RabGAP-TBC"/>
    <property type="match status" value="1"/>
</dbReference>
<feature type="region of interest" description="Disordered" evidence="2">
    <location>
        <begin position="47"/>
        <end position="88"/>
    </location>
</feature>
<evidence type="ECO:0000259" key="3">
    <source>
        <dbReference type="PROSITE" id="PS50086"/>
    </source>
</evidence>
<dbReference type="InterPro" id="IPR035969">
    <property type="entry name" value="Rab-GAP_TBC_sf"/>
</dbReference>
<evidence type="ECO:0000313" key="5">
    <source>
        <dbReference type="Proteomes" id="UP000230233"/>
    </source>
</evidence>
<gene>
    <name evidence="4" type="primary">Cni-tbc-10</name>
    <name evidence="4" type="synonym">Cnig_chr_III.g8498</name>
    <name evidence="4" type="ORF">B9Z55_008498</name>
</gene>
<dbReference type="Gene3D" id="1.10.10.750">
    <property type="entry name" value="Ypt/Rab-GAP domain of gyp1p, domain 1"/>
    <property type="match status" value="1"/>
</dbReference>
<proteinExistence type="predicted"/>
<keyword evidence="1" id="KW-0343">GTPase activation</keyword>
<feature type="domain" description="Rab-GAP TBC" evidence="3">
    <location>
        <begin position="205"/>
        <end position="398"/>
    </location>
</feature>
<evidence type="ECO:0000256" key="2">
    <source>
        <dbReference type="SAM" id="MobiDB-lite"/>
    </source>
</evidence>
<dbReference type="SMART" id="SM00164">
    <property type="entry name" value="TBC"/>
    <property type="match status" value="1"/>
</dbReference>
<dbReference type="STRING" id="1611254.A0A2G5UN81"/>
<dbReference type="PROSITE" id="PS50086">
    <property type="entry name" value="TBC_RABGAP"/>
    <property type="match status" value="1"/>
</dbReference>
<dbReference type="InterPro" id="IPR000195">
    <property type="entry name" value="Rab-GAP-TBC_dom"/>
</dbReference>
<dbReference type="PANTHER" id="PTHR47219">
    <property type="entry name" value="RAB GTPASE-ACTIVATING PROTEIN 1-LIKE"/>
    <property type="match status" value="1"/>
</dbReference>
<dbReference type="GO" id="GO:0005886">
    <property type="term" value="C:plasma membrane"/>
    <property type="evidence" value="ECO:0007669"/>
    <property type="project" value="UniProtKB-ARBA"/>
</dbReference>
<dbReference type="FunFam" id="1.10.8.270:FF:000007">
    <property type="entry name" value="TBC1 domain family member 10A"/>
    <property type="match status" value="1"/>
</dbReference>
<dbReference type="EMBL" id="PDUG01000003">
    <property type="protein sequence ID" value="PIC40903.1"/>
    <property type="molecule type" value="Genomic_DNA"/>
</dbReference>
<dbReference type="InterPro" id="IPR050302">
    <property type="entry name" value="Rab_GAP_TBC_domain"/>
</dbReference>
<dbReference type="Gene3D" id="1.10.8.270">
    <property type="entry name" value="putative rabgap domain of human tbc1 domain family member 14 like domains"/>
    <property type="match status" value="1"/>
</dbReference>
<dbReference type="PANTHER" id="PTHR47219:SF4">
    <property type="entry name" value="TBC1 DOMAIN FAMILY MEMBER 10A"/>
    <property type="match status" value="1"/>
</dbReference>
<dbReference type="AlphaFoldDB" id="A0A2G5UN81"/>
<dbReference type="FunFam" id="1.10.10.750:FF:000001">
    <property type="entry name" value="TBC1 domain family member 10A"/>
    <property type="match status" value="1"/>
</dbReference>
<dbReference type="Proteomes" id="UP000230233">
    <property type="component" value="Chromosome III"/>
</dbReference>
<protein>
    <recommendedName>
        <fullName evidence="3">Rab-GAP TBC domain-containing protein</fullName>
    </recommendedName>
</protein>
<dbReference type="GO" id="GO:0031267">
    <property type="term" value="F:small GTPase binding"/>
    <property type="evidence" value="ECO:0007669"/>
    <property type="project" value="TreeGrafter"/>
</dbReference>
<feature type="compositionally biased region" description="Basic and acidic residues" evidence="2">
    <location>
        <begin position="47"/>
        <end position="57"/>
    </location>
</feature>
<evidence type="ECO:0000313" key="4">
    <source>
        <dbReference type="EMBL" id="PIC40903.1"/>
    </source>
</evidence>
<dbReference type="FunFam" id="1.10.472.80:FF:000008">
    <property type="entry name" value="TBC1 domain family member 10A"/>
    <property type="match status" value="1"/>
</dbReference>
<organism evidence="4 5">
    <name type="scientific">Caenorhabditis nigoni</name>
    <dbReference type="NCBI Taxonomy" id="1611254"/>
    <lineage>
        <taxon>Eukaryota</taxon>
        <taxon>Metazoa</taxon>
        <taxon>Ecdysozoa</taxon>
        <taxon>Nematoda</taxon>
        <taxon>Chromadorea</taxon>
        <taxon>Rhabditida</taxon>
        <taxon>Rhabditina</taxon>
        <taxon>Rhabditomorpha</taxon>
        <taxon>Rhabditoidea</taxon>
        <taxon>Rhabditidae</taxon>
        <taxon>Peloderinae</taxon>
        <taxon>Caenorhabditis</taxon>
    </lineage>
</organism>
<evidence type="ECO:0000256" key="1">
    <source>
        <dbReference type="ARBA" id="ARBA00022468"/>
    </source>
</evidence>
<dbReference type="GO" id="GO:0005096">
    <property type="term" value="F:GTPase activator activity"/>
    <property type="evidence" value="ECO:0007669"/>
    <property type="project" value="UniProtKB-KW"/>
</dbReference>
<dbReference type="OrthoDB" id="159449at2759"/>
<dbReference type="Gene3D" id="1.10.472.80">
    <property type="entry name" value="Ypt/Rab-GAP domain of gyp1p, domain 3"/>
    <property type="match status" value="1"/>
</dbReference>
<comment type="caution">
    <text evidence="4">The sequence shown here is derived from an EMBL/GenBank/DDBJ whole genome shotgun (WGS) entry which is preliminary data.</text>
</comment>
<sequence>MQISSASSNSHYANMSDIRMTVSCPPETFEDTVPSKQVKKEISFVIQRPERPGETHSHHGSKRSSVSDSEEYDDFPEEETRMRMSSSAYDPNAHYQNHEICDTNDYVNNPFAIQQLKQQQQATSRVQFQLDNLENKRKKEQIPVESNHPETDRFGFFVMDGLSSSPQLDPKVLRRREKKWIQMLDNWRYFMDEKFELVKARCRKGIPPSLRGRAWKYLCGATFQMEVSANRFVFDYCVKQAGDPKWNEDIQKDLSRQFPEHEMFARVGKFGNNGKNDLFDLLKAWTVLHPEEGYCQGQAPIAAVLLMHMPVRDAFYCFVQICHKYLPGYYSSGLEAVQVDGDILVKMLKEKSKLTYRHFKQNGVDPALYMIEWFMCVFCRTLPWPTVLRVWDMFLCEGVKILFKVSLILLKYGLGTPSQIKQFPDMPAIVTRLRNLPAEIKEEEFIVQKISEMTLNDVEMEKMHFIAMKTRQMRFD</sequence>
<name>A0A2G5UN81_9PELO</name>
<dbReference type="SUPFAM" id="SSF47923">
    <property type="entry name" value="Ypt/Rab-GAP domain of gyp1p"/>
    <property type="match status" value="2"/>
</dbReference>
<accession>A0A2G5UN81</accession>
<feature type="compositionally biased region" description="Acidic residues" evidence="2">
    <location>
        <begin position="68"/>
        <end position="77"/>
    </location>
</feature>